<dbReference type="EMBL" id="CM035439">
    <property type="protein sequence ID" value="KAH7284553.1"/>
    <property type="molecule type" value="Genomic_DNA"/>
</dbReference>
<gene>
    <name evidence="1" type="ORF">KP509_34G059600</name>
</gene>
<accession>A0A8T2QMC1</accession>
<dbReference type="AlphaFoldDB" id="A0A8T2QMC1"/>
<organism evidence="1 2">
    <name type="scientific">Ceratopteris richardii</name>
    <name type="common">Triangle waterfern</name>
    <dbReference type="NCBI Taxonomy" id="49495"/>
    <lineage>
        <taxon>Eukaryota</taxon>
        <taxon>Viridiplantae</taxon>
        <taxon>Streptophyta</taxon>
        <taxon>Embryophyta</taxon>
        <taxon>Tracheophyta</taxon>
        <taxon>Polypodiopsida</taxon>
        <taxon>Polypodiidae</taxon>
        <taxon>Polypodiales</taxon>
        <taxon>Pteridineae</taxon>
        <taxon>Pteridaceae</taxon>
        <taxon>Parkerioideae</taxon>
        <taxon>Ceratopteris</taxon>
    </lineage>
</organism>
<evidence type="ECO:0000313" key="2">
    <source>
        <dbReference type="Proteomes" id="UP000825935"/>
    </source>
</evidence>
<dbReference type="PANTHER" id="PTHR11439">
    <property type="entry name" value="GAG-POL-RELATED RETROTRANSPOSON"/>
    <property type="match status" value="1"/>
</dbReference>
<keyword evidence="2" id="KW-1185">Reference proteome</keyword>
<sequence length="113" mass="13133">MHLAWRIARKFLHLWRSTQNYLLKILHLPYRKLIQSLICLCNSRPNISYAIGVVSKFSNKPCQTHWKASMPILEYVKGTIDYGILYEEGSSLVGYCDSDWARDIDTKKLDIGN</sequence>
<evidence type="ECO:0000313" key="1">
    <source>
        <dbReference type="EMBL" id="KAH7284553.1"/>
    </source>
</evidence>
<dbReference type="Proteomes" id="UP000825935">
    <property type="component" value="Chromosome 34"/>
</dbReference>
<reference evidence="1" key="1">
    <citation type="submission" date="2021-08" db="EMBL/GenBank/DDBJ databases">
        <title>WGS assembly of Ceratopteris richardii.</title>
        <authorList>
            <person name="Marchant D.B."/>
            <person name="Chen G."/>
            <person name="Jenkins J."/>
            <person name="Shu S."/>
            <person name="Leebens-Mack J."/>
            <person name="Grimwood J."/>
            <person name="Schmutz J."/>
            <person name="Soltis P."/>
            <person name="Soltis D."/>
            <person name="Chen Z.-H."/>
        </authorList>
    </citation>
    <scope>NUCLEOTIDE SEQUENCE</scope>
    <source>
        <strain evidence="1">Whitten #5841</strain>
        <tissue evidence="1">Leaf</tissue>
    </source>
</reference>
<comment type="caution">
    <text evidence="1">The sequence shown here is derived from an EMBL/GenBank/DDBJ whole genome shotgun (WGS) entry which is preliminary data.</text>
</comment>
<dbReference type="OMA" id="DWARDID"/>
<protein>
    <submittedName>
        <fullName evidence="1">Uncharacterized protein</fullName>
    </submittedName>
</protein>
<name>A0A8T2QMC1_CERRI</name>
<dbReference type="OrthoDB" id="413760at2759"/>
<dbReference type="PANTHER" id="PTHR11439:SF515">
    <property type="entry name" value="GAG-POL POLYPROTEIN"/>
    <property type="match status" value="1"/>
</dbReference>
<proteinExistence type="predicted"/>